<evidence type="ECO:0000313" key="1">
    <source>
        <dbReference type="EMBL" id="KAK7313230.1"/>
    </source>
</evidence>
<dbReference type="EMBL" id="JAYMYQ010000009">
    <property type="protein sequence ID" value="KAK7313230.1"/>
    <property type="molecule type" value="Genomic_DNA"/>
</dbReference>
<dbReference type="Proteomes" id="UP001367508">
    <property type="component" value="Unassembled WGS sequence"/>
</dbReference>
<organism evidence="1 2">
    <name type="scientific">Canavalia gladiata</name>
    <name type="common">Sword bean</name>
    <name type="synonym">Dolichos gladiatus</name>
    <dbReference type="NCBI Taxonomy" id="3824"/>
    <lineage>
        <taxon>Eukaryota</taxon>
        <taxon>Viridiplantae</taxon>
        <taxon>Streptophyta</taxon>
        <taxon>Embryophyta</taxon>
        <taxon>Tracheophyta</taxon>
        <taxon>Spermatophyta</taxon>
        <taxon>Magnoliopsida</taxon>
        <taxon>eudicotyledons</taxon>
        <taxon>Gunneridae</taxon>
        <taxon>Pentapetalae</taxon>
        <taxon>rosids</taxon>
        <taxon>fabids</taxon>
        <taxon>Fabales</taxon>
        <taxon>Fabaceae</taxon>
        <taxon>Papilionoideae</taxon>
        <taxon>50 kb inversion clade</taxon>
        <taxon>NPAAA clade</taxon>
        <taxon>indigoferoid/millettioid clade</taxon>
        <taxon>Phaseoleae</taxon>
        <taxon>Canavalia</taxon>
    </lineage>
</organism>
<dbReference type="AlphaFoldDB" id="A0AAN9K961"/>
<sequence length="157" mass="17542">MWNFRDLLAIFKSLGNSKEGFFPIEAPWRSIARPMPLPLPLGLPIGHSFRSLSGMVGFSQDLVRALLTFCHYQQRQSRGESSRSWTAKLGQSLDDELPEIAIRNLCSEYPALEARLLSLVSGSPPMAQEPPDSARAFWLVGATSRLTNVARWFVHDG</sequence>
<gene>
    <name evidence="1" type="ORF">VNO77_37796</name>
</gene>
<accession>A0AAN9K961</accession>
<name>A0AAN9K961_CANGL</name>
<reference evidence="1 2" key="1">
    <citation type="submission" date="2024-01" db="EMBL/GenBank/DDBJ databases">
        <title>The genomes of 5 underutilized Papilionoideae crops provide insights into root nodulation and disease resistanc.</title>
        <authorList>
            <person name="Jiang F."/>
        </authorList>
    </citation>
    <scope>NUCLEOTIDE SEQUENCE [LARGE SCALE GENOMIC DNA]</scope>
    <source>
        <strain evidence="1">LVBAO_FW01</strain>
        <tissue evidence="1">Leaves</tissue>
    </source>
</reference>
<keyword evidence="2" id="KW-1185">Reference proteome</keyword>
<comment type="caution">
    <text evidence="1">The sequence shown here is derived from an EMBL/GenBank/DDBJ whole genome shotgun (WGS) entry which is preliminary data.</text>
</comment>
<protein>
    <submittedName>
        <fullName evidence="1">Uncharacterized protein</fullName>
    </submittedName>
</protein>
<proteinExistence type="predicted"/>
<evidence type="ECO:0000313" key="2">
    <source>
        <dbReference type="Proteomes" id="UP001367508"/>
    </source>
</evidence>